<evidence type="ECO:0000313" key="2">
    <source>
        <dbReference type="Proteomes" id="UP000248484"/>
    </source>
</evidence>
<dbReference type="Proteomes" id="UP000248484">
    <property type="component" value="Chromosome 5"/>
</dbReference>
<feature type="compositionally biased region" description="Basic residues" evidence="1">
    <location>
        <begin position="50"/>
        <end position="59"/>
    </location>
</feature>
<feature type="compositionally biased region" description="Pro residues" evidence="1">
    <location>
        <begin position="147"/>
        <end position="157"/>
    </location>
</feature>
<accession>A0A2Y9S4P9</accession>
<name>A0A2Y9S4P9_PHYMC</name>
<feature type="compositionally biased region" description="Pro residues" evidence="1">
    <location>
        <begin position="98"/>
        <end position="110"/>
    </location>
</feature>
<dbReference type="GeneID" id="112061947"/>
<evidence type="ECO:0000256" key="1">
    <source>
        <dbReference type="SAM" id="MobiDB-lite"/>
    </source>
</evidence>
<organism evidence="2 3">
    <name type="scientific">Physeter macrocephalus</name>
    <name type="common">Sperm whale</name>
    <name type="synonym">Physeter catodon</name>
    <dbReference type="NCBI Taxonomy" id="9755"/>
    <lineage>
        <taxon>Eukaryota</taxon>
        <taxon>Metazoa</taxon>
        <taxon>Chordata</taxon>
        <taxon>Craniata</taxon>
        <taxon>Vertebrata</taxon>
        <taxon>Euteleostomi</taxon>
        <taxon>Mammalia</taxon>
        <taxon>Eutheria</taxon>
        <taxon>Laurasiatheria</taxon>
        <taxon>Artiodactyla</taxon>
        <taxon>Whippomorpha</taxon>
        <taxon>Cetacea</taxon>
        <taxon>Odontoceti</taxon>
        <taxon>Physeteridae</taxon>
        <taxon>Physeter</taxon>
    </lineage>
</organism>
<dbReference type="AlphaFoldDB" id="A0A2Y9S4P9"/>
<proteinExistence type="predicted"/>
<keyword evidence="2" id="KW-1185">Reference proteome</keyword>
<protein>
    <submittedName>
        <fullName evidence="3">Translation initiation factor IF-2-like</fullName>
    </submittedName>
</protein>
<dbReference type="PRINTS" id="PR01217">
    <property type="entry name" value="PRICHEXTENSN"/>
</dbReference>
<sequence length="201" mass="21384">MAVFIAPEQRLSPPPIPPVFSKAPTSPSHPQSPGAPHRGPPAEPPPRRERVSRRGRSTLRRNYAAALRKASVDGARPGAHGVKTRRGAERGAGASPRGPRPSPVPAPRAPRAPRRGLTPDPPQEAEGGRPSGRALPRAASWVCTRSPPEPSPVPSPPLRRRLPAPRSGSPEPVRAGEQQDVRGAAPRALRPSPRDRGIPFF</sequence>
<gene>
    <name evidence="3" type="primary">LOC112061947</name>
</gene>
<feature type="compositionally biased region" description="Basic and acidic residues" evidence="1">
    <location>
        <begin position="192"/>
        <end position="201"/>
    </location>
</feature>
<dbReference type="KEGG" id="pcad:112061947"/>
<dbReference type="InParanoid" id="A0A2Y9S4P9"/>
<dbReference type="RefSeq" id="XP_023970854.1">
    <property type="nucleotide sequence ID" value="XM_024115086.1"/>
</dbReference>
<evidence type="ECO:0000313" key="3">
    <source>
        <dbReference type="RefSeq" id="XP_023970854.1"/>
    </source>
</evidence>
<reference evidence="3" key="1">
    <citation type="submission" date="2025-08" db="UniProtKB">
        <authorList>
            <consortium name="RefSeq"/>
        </authorList>
    </citation>
    <scope>IDENTIFICATION</scope>
    <source>
        <tissue evidence="3">Muscle</tissue>
    </source>
</reference>
<feature type="region of interest" description="Disordered" evidence="1">
    <location>
        <begin position="1"/>
        <end position="201"/>
    </location>
</feature>